<name>A0A1F6ECI0_9BACT</name>
<dbReference type="InterPro" id="IPR023382">
    <property type="entry name" value="MnmA-like_central_sf"/>
</dbReference>
<protein>
    <recommendedName>
        <fullName evidence="9">tRNA-specific 2-thiouridylase MnmA</fullName>
        <ecNumber evidence="9">2.8.1.13</ecNumber>
    </recommendedName>
</protein>
<evidence type="ECO:0000256" key="2">
    <source>
        <dbReference type="ARBA" id="ARBA00022679"/>
    </source>
</evidence>
<keyword evidence="5 9" id="KW-0067">ATP-binding</keyword>
<reference evidence="12 13" key="1">
    <citation type="journal article" date="2016" name="Nat. Commun.">
        <title>Thousands of microbial genomes shed light on interconnected biogeochemical processes in an aquifer system.</title>
        <authorList>
            <person name="Anantharaman K."/>
            <person name="Brown C.T."/>
            <person name="Hug L.A."/>
            <person name="Sharon I."/>
            <person name="Castelle C.J."/>
            <person name="Probst A.J."/>
            <person name="Thomas B.C."/>
            <person name="Singh A."/>
            <person name="Wilkins M.J."/>
            <person name="Karaoz U."/>
            <person name="Brodie E.L."/>
            <person name="Williams K.H."/>
            <person name="Hubbard S.S."/>
            <person name="Banfield J.F."/>
        </authorList>
    </citation>
    <scope>NUCLEOTIDE SEQUENCE [LARGE SCALE GENOMIC DNA]</scope>
</reference>
<feature type="active site" description="Cysteine persulfide intermediate" evidence="9">
    <location>
        <position position="193"/>
    </location>
</feature>
<dbReference type="NCBIfam" id="NF001138">
    <property type="entry name" value="PRK00143.1"/>
    <property type="match status" value="1"/>
</dbReference>
<feature type="domain" description="tRNA-specific 2-thiouridylase MnmA-like C-terminal" evidence="10">
    <location>
        <begin position="277"/>
        <end position="348"/>
    </location>
</feature>
<dbReference type="InterPro" id="IPR046885">
    <property type="entry name" value="MnmA-like_C"/>
</dbReference>
<organism evidence="12 13">
    <name type="scientific">Candidatus Kaiserbacteria bacterium RIFCSPHIGHO2_12_FULL_53_13</name>
    <dbReference type="NCBI Taxonomy" id="1798502"/>
    <lineage>
        <taxon>Bacteria</taxon>
        <taxon>Candidatus Kaiseribacteriota</taxon>
    </lineage>
</organism>
<feature type="binding site" evidence="9">
    <location>
        <position position="121"/>
    </location>
    <ligand>
        <name>ATP</name>
        <dbReference type="ChEBI" id="CHEBI:30616"/>
    </ligand>
</feature>
<keyword evidence="6 9" id="KW-0694">RNA-binding</keyword>
<dbReference type="Pfam" id="PF20259">
    <property type="entry name" value="tRNA_Me_trans_M"/>
    <property type="match status" value="1"/>
</dbReference>
<feature type="region of interest" description="Interaction with tRNA" evidence="9">
    <location>
        <begin position="143"/>
        <end position="145"/>
    </location>
</feature>
<evidence type="ECO:0000256" key="8">
    <source>
        <dbReference type="ARBA" id="ARBA00051542"/>
    </source>
</evidence>
<dbReference type="AlphaFoldDB" id="A0A1F6ECI0"/>
<dbReference type="GO" id="GO:0000049">
    <property type="term" value="F:tRNA binding"/>
    <property type="evidence" value="ECO:0007669"/>
    <property type="project" value="UniProtKB-KW"/>
</dbReference>
<evidence type="ECO:0000256" key="6">
    <source>
        <dbReference type="ARBA" id="ARBA00022884"/>
    </source>
</evidence>
<comment type="similarity">
    <text evidence="9">Belongs to the MnmA/TRMU family.</text>
</comment>
<dbReference type="Gene3D" id="2.40.30.10">
    <property type="entry name" value="Translation factors"/>
    <property type="match status" value="1"/>
</dbReference>
<keyword evidence="7" id="KW-1015">Disulfide bond</keyword>
<dbReference type="InterPro" id="IPR004506">
    <property type="entry name" value="MnmA-like"/>
</dbReference>
<evidence type="ECO:0000256" key="4">
    <source>
        <dbReference type="ARBA" id="ARBA00022741"/>
    </source>
</evidence>
<evidence type="ECO:0000313" key="13">
    <source>
        <dbReference type="Proteomes" id="UP000176689"/>
    </source>
</evidence>
<dbReference type="CDD" id="cd01998">
    <property type="entry name" value="MnmA_TRMU-like"/>
    <property type="match status" value="1"/>
</dbReference>
<evidence type="ECO:0000256" key="3">
    <source>
        <dbReference type="ARBA" id="ARBA00022694"/>
    </source>
</evidence>
<comment type="caution">
    <text evidence="12">The sequence shown here is derived from an EMBL/GenBank/DDBJ whole genome shotgun (WGS) entry which is preliminary data.</text>
</comment>
<feature type="domain" description="tRNA-specific 2-thiouridylase MnmA-like central" evidence="11">
    <location>
        <begin position="201"/>
        <end position="267"/>
    </location>
</feature>
<evidence type="ECO:0000256" key="5">
    <source>
        <dbReference type="ARBA" id="ARBA00022840"/>
    </source>
</evidence>
<keyword evidence="4 9" id="KW-0547">Nucleotide-binding</keyword>
<dbReference type="Pfam" id="PF03054">
    <property type="entry name" value="tRNA_Me_trans"/>
    <property type="match status" value="1"/>
</dbReference>
<dbReference type="HAMAP" id="MF_00144">
    <property type="entry name" value="tRNA_thiouridyl_MnmA"/>
    <property type="match status" value="1"/>
</dbReference>
<dbReference type="PANTHER" id="PTHR11933:SF5">
    <property type="entry name" value="MITOCHONDRIAL TRNA-SPECIFIC 2-THIOURIDYLASE 1"/>
    <property type="match status" value="1"/>
</dbReference>
<feature type="binding site" evidence="9">
    <location>
        <position position="34"/>
    </location>
    <ligand>
        <name>ATP</name>
        <dbReference type="ChEBI" id="CHEBI:30616"/>
    </ligand>
</feature>
<gene>
    <name evidence="9" type="primary">mnmA</name>
    <name evidence="12" type="ORF">A3F27_02120</name>
</gene>
<evidence type="ECO:0000256" key="1">
    <source>
        <dbReference type="ARBA" id="ARBA00022555"/>
    </source>
</evidence>
<evidence type="ECO:0000256" key="7">
    <source>
        <dbReference type="ARBA" id="ARBA00023157"/>
    </source>
</evidence>
<dbReference type="Gene3D" id="2.30.30.280">
    <property type="entry name" value="Adenine nucleotide alpha hydrolases-like domains"/>
    <property type="match status" value="1"/>
</dbReference>
<comment type="caution">
    <text evidence="9">Lacks conserved residue(s) required for the propagation of feature annotation.</text>
</comment>
<comment type="function">
    <text evidence="9">Catalyzes the 2-thiolation of uridine at the wobble position (U34) of tRNA, leading to the formation of s(2)U34.</text>
</comment>
<keyword evidence="1 9" id="KW-0820">tRNA-binding</keyword>
<keyword evidence="2 9" id="KW-0808">Transferase</keyword>
<proteinExistence type="inferred from homology"/>
<dbReference type="GO" id="GO:0005737">
    <property type="term" value="C:cytoplasm"/>
    <property type="evidence" value="ECO:0007669"/>
    <property type="project" value="UniProtKB-SubCell"/>
</dbReference>
<dbReference type="InterPro" id="IPR046884">
    <property type="entry name" value="MnmA-like_central"/>
</dbReference>
<dbReference type="SUPFAM" id="SSF52402">
    <property type="entry name" value="Adenine nucleotide alpha hydrolases-like"/>
    <property type="match status" value="1"/>
</dbReference>
<dbReference type="EC" id="2.8.1.13" evidence="9"/>
<comment type="subcellular location">
    <subcellularLocation>
        <location evidence="9">Cytoplasm</location>
    </subcellularLocation>
</comment>
<dbReference type="PANTHER" id="PTHR11933">
    <property type="entry name" value="TRNA 5-METHYLAMINOMETHYL-2-THIOURIDYLATE -METHYLTRANSFERASE"/>
    <property type="match status" value="1"/>
</dbReference>
<feature type="site" description="Interaction with tRNA" evidence="9">
    <location>
        <position position="332"/>
    </location>
</feature>
<accession>A0A1F6ECI0</accession>
<feature type="site" description="Interaction with tRNA" evidence="9">
    <location>
        <position position="122"/>
    </location>
</feature>
<sequence length="375" mass="41112">MAKTVFVGLSGGVDSAVSSALLKERGFNVVGVFIKIWQPEFIECTWAADRIDAMRAAVAIGIPFREIDLSSDYKKTVVEQMIEGYAKGITPNPDVLCNRSIKFGSFLDWAEQEGADHIATGHYARIEKMDGGYALLRGKDKEKDQSYFLHLLGQQDLARAIFPVGGLLKSEVRAHARRLRLPVAEKPDSQGLCFVGDVSMKDFLSRFIRLSKGAVLDGNGVVIGEHEGAALYTTGQRHGFSITAKDREKRPYYVIEVSAKDNVIRVSPDINDAASGKVVLSDVNWVSGKPRMPKEVHVQARYREVPFKATVDGSGNDLIVSFQEPHIASPGQSIVFYDGERCLGGGVIIKVPRGKPRGIVGARFARTVSQQAARY</sequence>
<dbReference type="Pfam" id="PF20258">
    <property type="entry name" value="tRNA_Me_trans_C"/>
    <property type="match status" value="1"/>
</dbReference>
<feature type="region of interest" description="Interaction with target base in tRNA" evidence="9">
    <location>
        <begin position="92"/>
        <end position="94"/>
    </location>
</feature>
<dbReference type="GO" id="GO:0005524">
    <property type="term" value="F:ATP binding"/>
    <property type="evidence" value="ECO:0007669"/>
    <property type="project" value="UniProtKB-KW"/>
</dbReference>
<dbReference type="EMBL" id="MFLP01000004">
    <property type="protein sequence ID" value="OGG71290.1"/>
    <property type="molecule type" value="Genomic_DNA"/>
</dbReference>
<evidence type="ECO:0000256" key="9">
    <source>
        <dbReference type="HAMAP-Rule" id="MF_00144"/>
    </source>
</evidence>
<dbReference type="Proteomes" id="UP000176689">
    <property type="component" value="Unassembled WGS sequence"/>
</dbReference>
<keyword evidence="3 9" id="KW-0819">tRNA processing</keyword>
<dbReference type="Gene3D" id="3.40.50.620">
    <property type="entry name" value="HUPs"/>
    <property type="match status" value="1"/>
</dbReference>
<evidence type="ECO:0000259" key="10">
    <source>
        <dbReference type="Pfam" id="PF20258"/>
    </source>
</evidence>
<feature type="binding site" evidence="9">
    <location>
        <begin position="8"/>
        <end position="15"/>
    </location>
    <ligand>
        <name>ATP</name>
        <dbReference type="ChEBI" id="CHEBI:30616"/>
    </ligand>
</feature>
<dbReference type="InterPro" id="IPR014729">
    <property type="entry name" value="Rossmann-like_a/b/a_fold"/>
</dbReference>
<evidence type="ECO:0000313" key="12">
    <source>
        <dbReference type="EMBL" id="OGG71290.1"/>
    </source>
</evidence>
<keyword evidence="9" id="KW-0963">Cytoplasm</keyword>
<feature type="region of interest" description="Interaction with tRNA" evidence="9">
    <location>
        <begin position="301"/>
        <end position="302"/>
    </location>
</feature>
<comment type="catalytic activity">
    <reaction evidence="8 9">
        <text>S-sulfanyl-L-cysteinyl-[protein] + uridine(34) in tRNA + AH2 + ATP = 2-thiouridine(34) in tRNA + L-cysteinyl-[protein] + A + AMP + diphosphate + H(+)</text>
        <dbReference type="Rhea" id="RHEA:47032"/>
        <dbReference type="Rhea" id="RHEA-COMP:10131"/>
        <dbReference type="Rhea" id="RHEA-COMP:11726"/>
        <dbReference type="Rhea" id="RHEA-COMP:11727"/>
        <dbReference type="Rhea" id="RHEA-COMP:11728"/>
        <dbReference type="ChEBI" id="CHEBI:13193"/>
        <dbReference type="ChEBI" id="CHEBI:15378"/>
        <dbReference type="ChEBI" id="CHEBI:17499"/>
        <dbReference type="ChEBI" id="CHEBI:29950"/>
        <dbReference type="ChEBI" id="CHEBI:30616"/>
        <dbReference type="ChEBI" id="CHEBI:33019"/>
        <dbReference type="ChEBI" id="CHEBI:61963"/>
        <dbReference type="ChEBI" id="CHEBI:65315"/>
        <dbReference type="ChEBI" id="CHEBI:87170"/>
        <dbReference type="ChEBI" id="CHEBI:456215"/>
        <dbReference type="EC" id="2.8.1.13"/>
    </reaction>
</comment>
<dbReference type="GO" id="GO:0002143">
    <property type="term" value="P:tRNA wobble position uridine thiolation"/>
    <property type="evidence" value="ECO:0007669"/>
    <property type="project" value="TreeGrafter"/>
</dbReference>
<feature type="active site" description="Nucleophile" evidence="9">
    <location>
        <position position="97"/>
    </location>
</feature>
<dbReference type="NCBIfam" id="TIGR00420">
    <property type="entry name" value="trmU"/>
    <property type="match status" value="1"/>
</dbReference>
<dbReference type="GO" id="GO:0103016">
    <property type="term" value="F:tRNA-uridine 2-sulfurtransferase activity"/>
    <property type="evidence" value="ECO:0007669"/>
    <property type="project" value="UniProtKB-EC"/>
</dbReference>
<evidence type="ECO:0000259" key="11">
    <source>
        <dbReference type="Pfam" id="PF20259"/>
    </source>
</evidence>